<proteinExistence type="predicted"/>
<dbReference type="Gene3D" id="3.30.70.270">
    <property type="match status" value="1"/>
</dbReference>
<dbReference type="SUPFAM" id="SSF56672">
    <property type="entry name" value="DNA/RNA polymerases"/>
    <property type="match status" value="1"/>
</dbReference>
<dbReference type="AlphaFoldDB" id="A0A1S4L9Y8"/>
<dbReference type="InterPro" id="IPR043502">
    <property type="entry name" value="DNA/RNA_pol_sf"/>
</dbReference>
<evidence type="ECO:0000313" key="2">
    <source>
        <dbReference type="Proteomes" id="UP000001555"/>
    </source>
</evidence>
<dbReference type="InParanoid" id="A0A1S4L9Y8"/>
<dbReference type="Proteomes" id="UP000001555">
    <property type="component" value="Unassembled WGS sequence"/>
</dbReference>
<dbReference type="VEuPathDB" id="VectorBase:ISCW010900"/>
<evidence type="ECO:0000313" key="1">
    <source>
        <dbReference type="EnsemblMetazoa" id="ISCW010900-PA"/>
    </source>
</evidence>
<organism evidence="1 2">
    <name type="scientific">Ixodes scapularis</name>
    <name type="common">Black-legged tick</name>
    <name type="synonym">Deer tick</name>
    <dbReference type="NCBI Taxonomy" id="6945"/>
    <lineage>
        <taxon>Eukaryota</taxon>
        <taxon>Metazoa</taxon>
        <taxon>Ecdysozoa</taxon>
        <taxon>Arthropoda</taxon>
        <taxon>Chelicerata</taxon>
        <taxon>Arachnida</taxon>
        <taxon>Acari</taxon>
        <taxon>Parasitiformes</taxon>
        <taxon>Ixodida</taxon>
        <taxon>Ixodoidea</taxon>
        <taxon>Ixodidae</taxon>
        <taxon>Ixodinae</taxon>
        <taxon>Ixodes</taxon>
    </lineage>
</organism>
<dbReference type="EnsemblMetazoa" id="ISCW010900-RA">
    <property type="protein sequence ID" value="ISCW010900-PA"/>
    <property type="gene ID" value="ISCW010900"/>
</dbReference>
<evidence type="ECO:0008006" key="3">
    <source>
        <dbReference type="Google" id="ProtNLM"/>
    </source>
</evidence>
<dbReference type="EMBL" id="ABJB010600146">
    <property type="status" value="NOT_ANNOTATED_CDS"/>
    <property type="molecule type" value="Genomic_DNA"/>
</dbReference>
<dbReference type="InterPro" id="IPR043128">
    <property type="entry name" value="Rev_trsase/Diguanyl_cyclase"/>
</dbReference>
<name>A0A1S4L9Y8_IXOSC</name>
<keyword evidence="2" id="KW-1185">Reference proteome</keyword>
<accession>A0A1S4L9Y8</accession>
<sequence length="68" mass="7871">LLGTKTQEQHYERLSQFVKRLKDNDIVINLDKCQFGVQELICCGHHFDGNEIQHQPHNAEAILCLPRS</sequence>
<dbReference type="VEuPathDB" id="VectorBase:ISCI010900"/>
<dbReference type="GO" id="GO:0071897">
    <property type="term" value="P:DNA biosynthetic process"/>
    <property type="evidence" value="ECO:0007669"/>
    <property type="project" value="UniProtKB-ARBA"/>
</dbReference>
<protein>
    <recommendedName>
        <fullName evidence="3">Reverse transcriptase domain-containing protein</fullName>
    </recommendedName>
</protein>
<reference evidence="1" key="2">
    <citation type="submission" date="2020-05" db="UniProtKB">
        <authorList>
            <consortium name="EnsemblMetazoa"/>
        </authorList>
    </citation>
    <scope>IDENTIFICATION</scope>
    <source>
        <strain evidence="1">wikel</strain>
    </source>
</reference>
<reference evidence="2" key="1">
    <citation type="submission" date="2008-03" db="EMBL/GenBank/DDBJ databases">
        <title>Annotation of Ixodes scapularis.</title>
        <authorList>
            <consortium name="Ixodes scapularis Genome Project Consortium"/>
            <person name="Caler E."/>
            <person name="Hannick L.I."/>
            <person name="Bidwell S."/>
            <person name="Joardar V."/>
            <person name="Thiagarajan M."/>
            <person name="Amedeo P."/>
            <person name="Galinsky K.J."/>
            <person name="Schobel S."/>
            <person name="Inman J."/>
            <person name="Hostetler J."/>
            <person name="Miller J."/>
            <person name="Hammond M."/>
            <person name="Megy K."/>
            <person name="Lawson D."/>
            <person name="Kodira C."/>
            <person name="Sutton G."/>
            <person name="Meyer J."/>
            <person name="Hill C.A."/>
            <person name="Birren B."/>
            <person name="Nene V."/>
            <person name="Collins F."/>
            <person name="Alarcon-Chaidez F."/>
            <person name="Wikel S."/>
            <person name="Strausberg R."/>
        </authorList>
    </citation>
    <scope>NUCLEOTIDE SEQUENCE [LARGE SCALE GENOMIC DNA]</scope>
    <source>
        <strain evidence="2">Wikel</strain>
    </source>
</reference>